<dbReference type="InterPro" id="IPR007867">
    <property type="entry name" value="GMC_OxRtase_C"/>
</dbReference>
<gene>
    <name evidence="5" type="ORF">B5807_09238</name>
</gene>
<keyword evidence="6" id="KW-1185">Reference proteome</keyword>
<feature type="transmembrane region" description="Helical" evidence="3">
    <location>
        <begin position="54"/>
        <end position="72"/>
    </location>
</feature>
<dbReference type="SUPFAM" id="SSF54373">
    <property type="entry name" value="FAD-linked reductases, C-terminal domain"/>
    <property type="match status" value="1"/>
</dbReference>
<dbReference type="AlphaFoldDB" id="A0A1Y2LMB2"/>
<accession>A0A1Y2LMB2</accession>
<dbReference type="InterPro" id="IPR049326">
    <property type="entry name" value="Rhodopsin_dom_fungi"/>
</dbReference>
<dbReference type="Pfam" id="PF05199">
    <property type="entry name" value="GMC_oxred_C"/>
    <property type="match status" value="1"/>
</dbReference>
<dbReference type="OMA" id="EGNSYMT"/>
<dbReference type="InterPro" id="IPR012132">
    <property type="entry name" value="GMC_OxRdtase"/>
</dbReference>
<feature type="transmembrane region" description="Helical" evidence="3">
    <location>
        <begin position="84"/>
        <end position="104"/>
    </location>
</feature>
<feature type="domain" description="Glucose-methanol-choline oxidoreductase N-terminal" evidence="4">
    <location>
        <begin position="517"/>
        <end position="540"/>
    </location>
</feature>
<evidence type="ECO:0000256" key="1">
    <source>
        <dbReference type="ARBA" id="ARBA00010790"/>
    </source>
</evidence>
<evidence type="ECO:0000313" key="5">
    <source>
        <dbReference type="EMBL" id="OSS45086.1"/>
    </source>
</evidence>
<dbReference type="InterPro" id="IPR000172">
    <property type="entry name" value="GMC_OxRdtase_N"/>
</dbReference>
<dbReference type="Pfam" id="PF20684">
    <property type="entry name" value="Fung_rhodopsin"/>
    <property type="match status" value="1"/>
</dbReference>
<dbReference type="EMBL" id="KZ107855">
    <property type="protein sequence ID" value="OSS45086.1"/>
    <property type="molecule type" value="Genomic_DNA"/>
</dbReference>
<evidence type="ECO:0000259" key="4">
    <source>
        <dbReference type="PROSITE" id="PS00623"/>
    </source>
</evidence>
<keyword evidence="2" id="KW-0285">Flavoprotein</keyword>
<protein>
    <recommendedName>
        <fullName evidence="4">Glucose-methanol-choline oxidoreductase N-terminal domain-containing protein</fullName>
    </recommendedName>
</protein>
<evidence type="ECO:0000256" key="2">
    <source>
        <dbReference type="RuleBase" id="RU003968"/>
    </source>
</evidence>
<keyword evidence="3" id="KW-0812">Transmembrane</keyword>
<name>A0A1Y2LMB2_EPING</name>
<organism evidence="5 6">
    <name type="scientific">Epicoccum nigrum</name>
    <name type="common">Soil fungus</name>
    <name type="synonym">Epicoccum purpurascens</name>
    <dbReference type="NCBI Taxonomy" id="105696"/>
    <lineage>
        <taxon>Eukaryota</taxon>
        <taxon>Fungi</taxon>
        <taxon>Dikarya</taxon>
        <taxon>Ascomycota</taxon>
        <taxon>Pezizomycotina</taxon>
        <taxon>Dothideomycetes</taxon>
        <taxon>Pleosporomycetidae</taxon>
        <taxon>Pleosporales</taxon>
        <taxon>Pleosporineae</taxon>
        <taxon>Didymellaceae</taxon>
        <taxon>Epicoccum</taxon>
    </lineage>
</organism>
<keyword evidence="3" id="KW-1133">Transmembrane helix</keyword>
<evidence type="ECO:0000256" key="3">
    <source>
        <dbReference type="SAM" id="Phobius"/>
    </source>
</evidence>
<dbReference type="InterPro" id="IPR036188">
    <property type="entry name" value="FAD/NAD-bd_sf"/>
</dbReference>
<dbReference type="GO" id="GO:0016614">
    <property type="term" value="F:oxidoreductase activity, acting on CH-OH group of donors"/>
    <property type="evidence" value="ECO:0007669"/>
    <property type="project" value="InterPro"/>
</dbReference>
<dbReference type="Pfam" id="PF00732">
    <property type="entry name" value="GMC_oxred_N"/>
    <property type="match status" value="1"/>
</dbReference>
<dbReference type="SUPFAM" id="SSF51905">
    <property type="entry name" value="FAD/NAD(P)-binding domain"/>
    <property type="match status" value="1"/>
</dbReference>
<reference evidence="5 6" key="1">
    <citation type="journal article" date="2017" name="Genome Announc.">
        <title>Genome sequence of the saprophytic ascomycete Epicoccum nigrum ICMP 19927 strain isolated from New Zealand.</title>
        <authorList>
            <person name="Fokin M."/>
            <person name="Fleetwood D."/>
            <person name="Weir B.S."/>
            <person name="Villas-Boas S.G."/>
        </authorList>
    </citation>
    <scope>NUCLEOTIDE SEQUENCE [LARGE SCALE GENOMIC DNA]</scope>
    <source>
        <strain evidence="5 6">ICMP 19927</strain>
    </source>
</reference>
<sequence>MQRAALQLTHHGAADPLSICSLACFIGRFSEVDLVRFLFDDARTMHPATPFKDIAYAVEIPLVGLALGTVVLRAWSRLAVKGRLAADDGVLLLGTSFAIVRTVISCASANDPPGFDRRGWVLRVHCLRSVADAPPSRPREAREVLFYQHVFERRVAYLCAVTLIRVSILLSYLRIFPVTLVALRKCCYALFVLAIALFVTVVSILIASCADIYALWTPEWRSFTGSHCFSSPAYSYTAAVGDCMTDLCIFLLPKPFVLSLSQVRLRQRFTMAVVFALGVIVCGVALVQLPFIMRRQKHAMYFGSAINVLVAIQISLAIVAASLPDLRALVILGKISTAGASNDGSSTKPPNAAHRMYRSSVPMFTRPAQPSSALLHVADADFRSLARLDLPPPHFRDWLRERGFWFLIDGYGYSAELTVSVSAPCMSWMVVVELDGVGALPRCDAGTSGCLLAHHLANSPAKPTVLVLEAGTQPSGDFLDAPAHRYHAALLRPDLDHGYVSEPEPTLDNRTIAYTRGKGLGGSSILNFGVYLKGSASDYDLWADRVGDEAWKWEAVKKDYAAIETYEFDGSNEYAHLSKPGAGVHGTQGKVKVGLPPQLEKGVLEGMQALVDAGEKVNLDPNSGDPIGMSVFPYSYGKDGRTTSAVAHLKDAGDNLKVWTDASMSTFLWTEDGERVRGVVTADGRKAYATKEVVLCAGAIDSPRLLLVNGIGPKAELESVGVTVKKDLPGVGKHLQDHMLAFMSVEVDGALNDRWAFESDTKLMDEAAALWQKDKTGAFALQQSCLWGGFLKHPQLTSFPEFAALPAATQQFLMKEDVPTYEFINNCIAWPPGVQIEEGNSYMTCIAFLMNPQSEGSVTLRSSDPNDKPAIHLNYLTHPYDFRIMREAVRSVWTKITQNEVLKPSIKKTLCGPASPSDEDVDAFVRDNASTVWHANGTVMMGKEGDEHACVDKDYKVLGVNGLRVADLSICPVTTNNHTQPTAYLVGYKAAQRIIQEYGLATASQAKEGAILAKIDSAMD</sequence>
<feature type="transmembrane region" description="Helical" evidence="3">
    <location>
        <begin position="188"/>
        <end position="216"/>
    </location>
</feature>
<keyword evidence="2" id="KW-0274">FAD</keyword>
<dbReference type="InParanoid" id="A0A1Y2LMB2"/>
<dbReference type="PANTHER" id="PTHR11552:SF134">
    <property type="entry name" value="GLUCOSE-METHANOL-CHOLINE OXIDOREDUCTASE N-TERMINAL DOMAIN-CONTAINING PROTEIN"/>
    <property type="match status" value="1"/>
</dbReference>
<evidence type="ECO:0000313" key="6">
    <source>
        <dbReference type="Proteomes" id="UP000193240"/>
    </source>
</evidence>
<dbReference type="STRING" id="105696.A0A1Y2LMB2"/>
<feature type="transmembrane region" description="Helical" evidence="3">
    <location>
        <begin position="155"/>
        <end position="176"/>
    </location>
</feature>
<dbReference type="Gene3D" id="3.50.50.60">
    <property type="entry name" value="FAD/NAD(P)-binding domain"/>
    <property type="match status" value="1"/>
</dbReference>
<feature type="transmembrane region" description="Helical" evidence="3">
    <location>
        <begin position="299"/>
        <end position="323"/>
    </location>
</feature>
<proteinExistence type="inferred from homology"/>
<dbReference type="GO" id="GO:0050660">
    <property type="term" value="F:flavin adenine dinucleotide binding"/>
    <property type="evidence" value="ECO:0007669"/>
    <property type="project" value="InterPro"/>
</dbReference>
<comment type="similarity">
    <text evidence="1 2">Belongs to the GMC oxidoreductase family.</text>
</comment>
<dbReference type="PROSITE" id="PS00623">
    <property type="entry name" value="GMC_OXRED_1"/>
    <property type="match status" value="1"/>
</dbReference>
<dbReference type="Proteomes" id="UP000193240">
    <property type="component" value="Unassembled WGS sequence"/>
</dbReference>
<keyword evidence="3" id="KW-0472">Membrane</keyword>
<feature type="transmembrane region" description="Helical" evidence="3">
    <location>
        <begin position="269"/>
        <end position="287"/>
    </location>
</feature>
<dbReference type="PANTHER" id="PTHR11552">
    <property type="entry name" value="GLUCOSE-METHANOL-CHOLINE GMC OXIDOREDUCTASE"/>
    <property type="match status" value="1"/>
</dbReference>
<dbReference type="Gene3D" id="3.30.560.10">
    <property type="entry name" value="Glucose Oxidase, domain 3"/>
    <property type="match status" value="1"/>
</dbReference>